<evidence type="ECO:0000313" key="2">
    <source>
        <dbReference type="WBParaSite" id="RSKR_0000985950.1"/>
    </source>
</evidence>
<organism evidence="1 2">
    <name type="scientific">Rhabditophanes sp. KR3021</name>
    <dbReference type="NCBI Taxonomy" id="114890"/>
    <lineage>
        <taxon>Eukaryota</taxon>
        <taxon>Metazoa</taxon>
        <taxon>Ecdysozoa</taxon>
        <taxon>Nematoda</taxon>
        <taxon>Chromadorea</taxon>
        <taxon>Rhabditida</taxon>
        <taxon>Tylenchina</taxon>
        <taxon>Panagrolaimomorpha</taxon>
        <taxon>Strongyloidoidea</taxon>
        <taxon>Alloionematidae</taxon>
        <taxon>Rhabditophanes</taxon>
    </lineage>
</organism>
<dbReference type="Proteomes" id="UP000095286">
    <property type="component" value="Unplaced"/>
</dbReference>
<accession>A0AC35UCE6</accession>
<reference evidence="2" key="1">
    <citation type="submission" date="2016-11" db="UniProtKB">
        <authorList>
            <consortium name="WormBaseParasite"/>
        </authorList>
    </citation>
    <scope>IDENTIFICATION</scope>
    <source>
        <strain evidence="2">KR3021</strain>
    </source>
</reference>
<sequence length="335" mass="39214">MDFEVLYYMHFSFAIFSINVNLLTIYVLIYKTPEEMKFCIRSMMYGRFGDIIISISGGLFMNGYYLFPMPALGYQGFAIYLGEYGGKITIMCLSFGMLLHFFGLLIQYYTIFRSICRKTALTKEIIFYNCLLSFTFMLFLIILYFMVLFFDSDEKHRIELIKEYPQFRNILLKLPKILALNSNNNMYMVVIALFIITVMSTILVFLILYFFVEIFKELQGLKRSKNQASYKKYKTAVIMLVIQLTLPAIFFIIPGSLLGYSFVIAIDFENILQMILLQASCVMIVFYTSMCVEDHVNDLYRSKYIVDELRYFITTIRDVGNTTATDALAFIYNFE</sequence>
<dbReference type="WBParaSite" id="RSKR_0000985950.1">
    <property type="protein sequence ID" value="RSKR_0000985950.1"/>
    <property type="gene ID" value="RSKR_0000985950"/>
</dbReference>
<proteinExistence type="predicted"/>
<protein>
    <submittedName>
        <fullName evidence="2">G_PROTEIN_RECEP_F1_2 domain-containing protein</fullName>
    </submittedName>
</protein>
<evidence type="ECO:0000313" key="1">
    <source>
        <dbReference type="Proteomes" id="UP000095286"/>
    </source>
</evidence>
<name>A0AC35UCE6_9BILA</name>